<gene>
    <name evidence="2" type="ORF">ACFOSS_08900</name>
</gene>
<dbReference type="InterPro" id="IPR013976">
    <property type="entry name" value="HDOD"/>
</dbReference>
<dbReference type="RefSeq" id="WP_377151963.1">
    <property type="nucleotide sequence ID" value="NZ_JBHSAF010000007.1"/>
</dbReference>
<dbReference type="Pfam" id="PF08668">
    <property type="entry name" value="HDOD"/>
    <property type="match status" value="1"/>
</dbReference>
<evidence type="ECO:0000313" key="3">
    <source>
        <dbReference type="Proteomes" id="UP001595692"/>
    </source>
</evidence>
<dbReference type="InterPro" id="IPR052340">
    <property type="entry name" value="RNase_Y/CdgJ"/>
</dbReference>
<evidence type="ECO:0000313" key="2">
    <source>
        <dbReference type="EMBL" id="MFC3913583.1"/>
    </source>
</evidence>
<reference evidence="3" key="1">
    <citation type="journal article" date="2019" name="Int. J. Syst. Evol. Microbiol.">
        <title>The Global Catalogue of Microorganisms (GCM) 10K type strain sequencing project: providing services to taxonomists for standard genome sequencing and annotation.</title>
        <authorList>
            <consortium name="The Broad Institute Genomics Platform"/>
            <consortium name="The Broad Institute Genome Sequencing Center for Infectious Disease"/>
            <person name="Wu L."/>
            <person name="Ma J."/>
        </authorList>
    </citation>
    <scope>NUCLEOTIDE SEQUENCE [LARGE SCALE GENOMIC DNA]</scope>
    <source>
        <strain evidence="3">CCUG 54939</strain>
    </source>
</reference>
<evidence type="ECO:0000259" key="1">
    <source>
        <dbReference type="PROSITE" id="PS51833"/>
    </source>
</evidence>
<name>A0ABV8CNC4_9GAMM</name>
<protein>
    <submittedName>
        <fullName evidence="2">HDOD domain-containing protein</fullName>
    </submittedName>
</protein>
<accession>A0ABV8CNC4</accession>
<comment type="caution">
    <text evidence="2">The sequence shown here is derived from an EMBL/GenBank/DDBJ whole genome shotgun (WGS) entry which is preliminary data.</text>
</comment>
<feature type="domain" description="HDOD" evidence="1">
    <location>
        <begin position="14"/>
        <end position="205"/>
    </location>
</feature>
<dbReference type="PROSITE" id="PS51833">
    <property type="entry name" value="HDOD"/>
    <property type="match status" value="1"/>
</dbReference>
<organism evidence="2 3">
    <name type="scientific">Pseudaeromonas sharmana</name>
    <dbReference type="NCBI Taxonomy" id="328412"/>
    <lineage>
        <taxon>Bacteria</taxon>
        <taxon>Pseudomonadati</taxon>
        <taxon>Pseudomonadota</taxon>
        <taxon>Gammaproteobacteria</taxon>
        <taxon>Aeromonadales</taxon>
        <taxon>Aeromonadaceae</taxon>
        <taxon>Pseudaeromonas</taxon>
    </lineage>
</organism>
<dbReference type="Proteomes" id="UP001595692">
    <property type="component" value="Unassembled WGS sequence"/>
</dbReference>
<proteinExistence type="predicted"/>
<dbReference type="PANTHER" id="PTHR33525:SF6">
    <property type="entry name" value="HDOD DOMAIN-CONTAINING PROTEIN"/>
    <property type="match status" value="1"/>
</dbReference>
<dbReference type="SUPFAM" id="SSF109604">
    <property type="entry name" value="HD-domain/PDEase-like"/>
    <property type="match status" value="1"/>
</dbReference>
<dbReference type="Gene3D" id="1.10.3210.10">
    <property type="entry name" value="Hypothetical protein af1432"/>
    <property type="match status" value="1"/>
</dbReference>
<keyword evidence="3" id="KW-1185">Reference proteome</keyword>
<sequence>MPTMQDLLNKPQHLPSVPEVVRELIQTFNQPDPDLLLIADKLSRDPVISAKLLRLANSARFGCSRQIATVKEAAVRLGTDTVRNMVLACSLTGSIKTVPGIDLKYFWAQVFDVAELAKRLAQLQGKKGEEVFTCALLHALGRLIMHLGLPETMVQRICDLEPHKGRAAAEQITVGFTYAELGAELARQWNFPSTFCHAIAWHYNPLKAEPFSEEAALIHLAIALSILPETLPDDAPDDWPHKVAARVGLDWASCRRCAEQQRELGHGYAALIAA</sequence>
<dbReference type="EMBL" id="JBHSAF010000007">
    <property type="protein sequence ID" value="MFC3913583.1"/>
    <property type="molecule type" value="Genomic_DNA"/>
</dbReference>
<dbReference type="PANTHER" id="PTHR33525">
    <property type="match status" value="1"/>
</dbReference>